<dbReference type="RefSeq" id="WP_307822781.1">
    <property type="nucleotide sequence ID" value="NZ_JACDTV010000003.1"/>
</dbReference>
<name>A0ABS2M6M3_9ACTN</name>
<reference evidence="2 3" key="1">
    <citation type="submission" date="2021-01" db="EMBL/GenBank/DDBJ databases">
        <title>Sequencing the genomes of 1000 actinobacteria strains.</title>
        <authorList>
            <person name="Klenk H.-P."/>
        </authorList>
    </citation>
    <scope>NUCLEOTIDE SEQUENCE [LARGE SCALE GENOMIC DNA]</scope>
    <source>
        <strain evidence="2 3">DSM 18239</strain>
    </source>
</reference>
<dbReference type="InterPro" id="IPR036412">
    <property type="entry name" value="HAD-like_sf"/>
</dbReference>
<protein>
    <submittedName>
        <fullName evidence="2">Hydrolase of the HAD superfamily</fullName>
    </submittedName>
</protein>
<gene>
    <name evidence="2" type="ORF">JOE61_000659</name>
</gene>
<dbReference type="NCBIfam" id="TIGR01549">
    <property type="entry name" value="HAD-SF-IA-v1"/>
    <property type="match status" value="1"/>
</dbReference>
<evidence type="ECO:0000256" key="1">
    <source>
        <dbReference type="ARBA" id="ARBA00022801"/>
    </source>
</evidence>
<dbReference type="SFLD" id="SFLDS00003">
    <property type="entry name" value="Haloacid_Dehalogenase"/>
    <property type="match status" value="1"/>
</dbReference>
<dbReference type="PANTHER" id="PTHR43316">
    <property type="entry name" value="HYDROLASE, HALOACID DELAHOGENASE-RELATED"/>
    <property type="match status" value="1"/>
</dbReference>
<sequence length="255" mass="27753">MSAAGARVPGVPGGPGVDAVIFDWGGTLTRWHDVDFHAESLALAGAVRRTPSTADDDLLDDRGEHAARLLGAGEVVWGRSRDHQRSATVADLFEEAGLDHDPDLLAAYFEFWEPHTATDPEVRPLWEALRADGIKVGVLSNTLWPREWHVGFLERDGVYGLVDGDVYSSEIEWTKPSPHAFRAAMHAVGVDDPARCVYVGDRLYDDVWGAQQAGMRAVHVPHSRIPAGQVGHTEGVPDAVAHRLADVHAIVSGWR</sequence>
<dbReference type="EMBL" id="JAFBBZ010000001">
    <property type="protein sequence ID" value="MBM7506845.1"/>
    <property type="molecule type" value="Genomic_DNA"/>
</dbReference>
<dbReference type="PANTHER" id="PTHR43316:SF3">
    <property type="entry name" value="HALOACID DEHALOGENASE, TYPE II (AFU_ORTHOLOGUE AFUA_2G07750)-RELATED"/>
    <property type="match status" value="1"/>
</dbReference>
<dbReference type="InterPro" id="IPR006439">
    <property type="entry name" value="HAD-SF_hydro_IA"/>
</dbReference>
<dbReference type="Gene3D" id="3.40.50.1000">
    <property type="entry name" value="HAD superfamily/HAD-like"/>
    <property type="match status" value="1"/>
</dbReference>
<organism evidence="2 3">
    <name type="scientific">Nocardioides salarius</name>
    <dbReference type="NCBI Taxonomy" id="374513"/>
    <lineage>
        <taxon>Bacteria</taxon>
        <taxon>Bacillati</taxon>
        <taxon>Actinomycetota</taxon>
        <taxon>Actinomycetes</taxon>
        <taxon>Propionibacteriales</taxon>
        <taxon>Nocardioidaceae</taxon>
        <taxon>Nocardioides</taxon>
    </lineage>
</organism>
<dbReference type="GO" id="GO:0016787">
    <property type="term" value="F:hydrolase activity"/>
    <property type="evidence" value="ECO:0007669"/>
    <property type="project" value="UniProtKB-KW"/>
</dbReference>
<dbReference type="InterPro" id="IPR051540">
    <property type="entry name" value="S-2-haloacid_dehalogenase"/>
</dbReference>
<dbReference type="Proteomes" id="UP000732378">
    <property type="component" value="Unassembled WGS sequence"/>
</dbReference>
<dbReference type="InterPro" id="IPR023214">
    <property type="entry name" value="HAD_sf"/>
</dbReference>
<dbReference type="SFLD" id="SFLDG01129">
    <property type="entry name" value="C1.5:_HAD__Beta-PGM__Phosphata"/>
    <property type="match status" value="1"/>
</dbReference>
<evidence type="ECO:0000313" key="3">
    <source>
        <dbReference type="Proteomes" id="UP000732378"/>
    </source>
</evidence>
<dbReference type="Pfam" id="PF00702">
    <property type="entry name" value="Hydrolase"/>
    <property type="match status" value="1"/>
</dbReference>
<comment type="caution">
    <text evidence="2">The sequence shown here is derived from an EMBL/GenBank/DDBJ whole genome shotgun (WGS) entry which is preliminary data.</text>
</comment>
<evidence type="ECO:0000313" key="2">
    <source>
        <dbReference type="EMBL" id="MBM7506845.1"/>
    </source>
</evidence>
<dbReference type="SUPFAM" id="SSF56784">
    <property type="entry name" value="HAD-like"/>
    <property type="match status" value="1"/>
</dbReference>
<proteinExistence type="predicted"/>
<keyword evidence="3" id="KW-1185">Reference proteome</keyword>
<accession>A0ABS2M6M3</accession>
<keyword evidence="1 2" id="KW-0378">Hydrolase</keyword>
<dbReference type="PRINTS" id="PR00413">
    <property type="entry name" value="HADHALOGNASE"/>
</dbReference>